<reference evidence="2" key="1">
    <citation type="journal article" date="2018" name="Sci. Rep.">
        <title>Lignite coal burning seam in the remote Altai Mountains harbors a hydrogen-driven thermophilic microbial community.</title>
        <authorList>
            <person name="Kadnikov V.V."/>
            <person name="Mardanov A.V."/>
            <person name="Ivasenko D.A."/>
            <person name="Antsiferov D.V."/>
            <person name="Beletsky A.V."/>
            <person name="Karnachuk O.V."/>
            <person name="Ravin N.V."/>
        </authorList>
    </citation>
    <scope>NUCLEOTIDE SEQUENCE [LARGE SCALE GENOMIC DNA]</scope>
</reference>
<evidence type="ECO:0000313" key="1">
    <source>
        <dbReference type="EMBL" id="PTQ55813.1"/>
    </source>
</evidence>
<organism evidence="1 2">
    <name type="scientific">Candidatus Carbonibacillus altaicus</name>
    <dbReference type="NCBI Taxonomy" id="2163959"/>
    <lineage>
        <taxon>Bacteria</taxon>
        <taxon>Bacillati</taxon>
        <taxon>Bacillota</taxon>
        <taxon>Bacilli</taxon>
        <taxon>Bacillales</taxon>
        <taxon>Candidatus Carbonibacillus</taxon>
    </lineage>
</organism>
<name>A0A2R6XZG9_9BACL</name>
<sequence>MMRFEDGQQIIKTRDDPMPVTLVRGDSSLEANECFKLADGVSCSWAKDNEEFGPEKLRERIEPWLTALCQSEHLSLLVGSGLTHAVHGLATDRPLAGMNAQEFQTLKEEIEIEAKRIAAQARRDSGNIEDQIRVVNELLRGLEILAASKADDAPERKQAEDLRQELSEALESFAASILEGERNLASAPDGNGNEGVNRAQSEQVKKVKGRVAAFNYLVSFLMSFASRSGTRDRLHIFTTNYDRYIEVGAEVAGLRLIDRFIGTLAPIFRASRVDVDLHYNPPGIRGEPRYLEGVARFTKLHGSVDWVHCHGEIRRIGLPFGVNDIAPYLQAPGLKGATALHLMIYPNPAKDVETLFYPYSELFRDFAAAICRPNNTLICYGYSFGDEHINRIIEDMLTIPSTHLVIISYSDPLGRIMRTYQRLGRGAQVTLLLGNHLGDLKTLVDHYLPKPAIDRTTFRMADLLKARFSAQVQESPDPSAENKGGALS</sequence>
<gene>
    <name evidence="1" type="ORF">BSOLF_1447</name>
</gene>
<dbReference type="Pfam" id="PF13289">
    <property type="entry name" value="SIR2_2"/>
    <property type="match status" value="1"/>
</dbReference>
<dbReference type="EMBL" id="PEBX01000070">
    <property type="protein sequence ID" value="PTQ55813.1"/>
    <property type="molecule type" value="Genomic_DNA"/>
</dbReference>
<accession>A0A2R6XZG9</accession>
<proteinExistence type="predicted"/>
<dbReference type="AlphaFoldDB" id="A0A2R6XZG9"/>
<evidence type="ECO:0000313" key="2">
    <source>
        <dbReference type="Proteomes" id="UP000244338"/>
    </source>
</evidence>
<protein>
    <submittedName>
        <fullName evidence="1">Uncharacterized protein</fullName>
    </submittedName>
</protein>
<dbReference type="Proteomes" id="UP000244338">
    <property type="component" value="Unassembled WGS sequence"/>
</dbReference>
<comment type="caution">
    <text evidence="1">The sequence shown here is derived from an EMBL/GenBank/DDBJ whole genome shotgun (WGS) entry which is preliminary data.</text>
</comment>